<dbReference type="GO" id="GO:0016616">
    <property type="term" value="F:oxidoreductase activity, acting on the CH-OH group of donors, NAD or NADP as acceptor"/>
    <property type="evidence" value="ECO:0007669"/>
    <property type="project" value="TreeGrafter"/>
</dbReference>
<organism evidence="4">
    <name type="scientific">marine metagenome</name>
    <dbReference type="NCBI Taxonomy" id="408172"/>
    <lineage>
        <taxon>unclassified sequences</taxon>
        <taxon>metagenomes</taxon>
        <taxon>ecological metagenomes</taxon>
    </lineage>
</organism>
<evidence type="ECO:0000256" key="1">
    <source>
        <dbReference type="ARBA" id="ARBA00023002"/>
    </source>
</evidence>
<dbReference type="Pfam" id="PF14833">
    <property type="entry name" value="NAD_binding_11"/>
    <property type="match status" value="1"/>
</dbReference>
<dbReference type="PANTHER" id="PTHR22981:SF7">
    <property type="entry name" value="3-HYDROXYISOBUTYRATE DEHYDROGENASE, MITOCHONDRIAL"/>
    <property type="match status" value="1"/>
</dbReference>
<evidence type="ECO:0000313" key="4">
    <source>
        <dbReference type="EMBL" id="SVE41081.1"/>
    </source>
</evidence>
<evidence type="ECO:0000256" key="2">
    <source>
        <dbReference type="ARBA" id="ARBA00023027"/>
    </source>
</evidence>
<keyword evidence="1" id="KW-0560">Oxidoreductase</keyword>
<dbReference type="GO" id="GO:0051287">
    <property type="term" value="F:NAD binding"/>
    <property type="evidence" value="ECO:0007669"/>
    <property type="project" value="InterPro"/>
</dbReference>
<protein>
    <recommendedName>
        <fullName evidence="3">3-hydroxyisobutyrate dehydrogenase-like NAD-binding domain-containing protein</fullName>
    </recommendedName>
</protein>
<dbReference type="EMBL" id="UINC01215415">
    <property type="protein sequence ID" value="SVE41081.1"/>
    <property type="molecule type" value="Genomic_DNA"/>
</dbReference>
<reference evidence="4" key="1">
    <citation type="submission" date="2018-05" db="EMBL/GenBank/DDBJ databases">
        <authorList>
            <person name="Lanie J.A."/>
            <person name="Ng W.-L."/>
            <person name="Kazmierczak K.M."/>
            <person name="Andrzejewski T.M."/>
            <person name="Davidsen T.M."/>
            <person name="Wayne K.J."/>
            <person name="Tettelin H."/>
            <person name="Glass J.I."/>
            <person name="Rusch D."/>
            <person name="Podicherti R."/>
            <person name="Tsui H.-C.T."/>
            <person name="Winkler M.E."/>
        </authorList>
    </citation>
    <scope>NUCLEOTIDE SEQUENCE</scope>
</reference>
<accession>A0A383D9S0</accession>
<sequence length="138" mass="15290">KNRFYIGVEPGQGQAMKLLNNFLSATAMTATSEAVAFGESLGLNSKTMIDVFNVSSGQNTATSDKFPRRILTRKFDAGFTIDLLTKDVSLYLKEMEKNTNQDTMAKTVCGILQKMLAAMPGADFTEIYTFIKRQSKRP</sequence>
<feature type="domain" description="3-hydroxyisobutyrate dehydrogenase-like NAD-binding" evidence="3">
    <location>
        <begin position="11"/>
        <end position="129"/>
    </location>
</feature>
<feature type="non-terminal residue" evidence="4">
    <location>
        <position position="1"/>
    </location>
</feature>
<gene>
    <name evidence="4" type="ORF">METZ01_LOCUS493935</name>
</gene>
<dbReference type="InterPro" id="IPR013328">
    <property type="entry name" value="6PGD_dom2"/>
</dbReference>
<dbReference type="InterPro" id="IPR008927">
    <property type="entry name" value="6-PGluconate_DH-like_C_sf"/>
</dbReference>
<dbReference type="SUPFAM" id="SSF48179">
    <property type="entry name" value="6-phosphogluconate dehydrogenase C-terminal domain-like"/>
    <property type="match status" value="1"/>
</dbReference>
<proteinExistence type="predicted"/>
<dbReference type="AlphaFoldDB" id="A0A383D9S0"/>
<evidence type="ECO:0000259" key="3">
    <source>
        <dbReference type="Pfam" id="PF14833"/>
    </source>
</evidence>
<dbReference type="PANTHER" id="PTHR22981">
    <property type="entry name" value="3-HYDROXYISOBUTYRATE DEHYDROGENASE-RELATED"/>
    <property type="match status" value="1"/>
</dbReference>
<name>A0A383D9S0_9ZZZZ</name>
<keyword evidence="2" id="KW-0520">NAD</keyword>
<dbReference type="Gene3D" id="1.10.1040.10">
    <property type="entry name" value="N-(1-d-carboxylethyl)-l-norvaline Dehydrogenase, domain 2"/>
    <property type="match status" value="1"/>
</dbReference>
<dbReference type="InterPro" id="IPR029154">
    <property type="entry name" value="HIBADH-like_NADP-bd"/>
</dbReference>